<accession>A0AAW6FRZ9</accession>
<name>A0AAW6FRZ9_9FIRM</name>
<keyword evidence="2" id="KW-0472">Membrane</keyword>
<protein>
    <submittedName>
        <fullName evidence="3">Uncharacterized protein</fullName>
    </submittedName>
</protein>
<feature type="region of interest" description="Disordered" evidence="1">
    <location>
        <begin position="1"/>
        <end position="30"/>
    </location>
</feature>
<feature type="compositionally biased region" description="Gly residues" evidence="1">
    <location>
        <begin position="278"/>
        <end position="302"/>
    </location>
</feature>
<feature type="compositionally biased region" description="Basic and acidic residues" evidence="1">
    <location>
        <begin position="165"/>
        <end position="178"/>
    </location>
</feature>
<keyword evidence="2" id="KW-0812">Transmembrane</keyword>
<feature type="compositionally biased region" description="Basic and acidic residues" evidence="1">
    <location>
        <begin position="230"/>
        <end position="252"/>
    </location>
</feature>
<organism evidence="3 4">
    <name type="scientific">Faecalitalea cylindroides</name>
    <dbReference type="NCBI Taxonomy" id="39483"/>
    <lineage>
        <taxon>Bacteria</taxon>
        <taxon>Bacillati</taxon>
        <taxon>Bacillota</taxon>
        <taxon>Erysipelotrichia</taxon>
        <taxon>Erysipelotrichales</taxon>
        <taxon>Erysipelotrichaceae</taxon>
        <taxon>Faecalitalea</taxon>
    </lineage>
</organism>
<sequence>MEDKKDFDKDKQEIGTQQMPHVPTEGEEDEKKGTIVLFGHEFDKKKAVMAGLGGLLAIALIGGGVWYAASQKPEPKEPTPIEQTEKQEQQVIQLGAKADGWVKGESSPVIAHIVNKEEKVDYYHAYDANEPHALDVPAEGEYEVSFISPVDKDGSTYEVPKTAKVKSEAEEKDGKDAGDELPFEFKPIAPDKADADALNAIVKSVGDAVKKGDETLTGAKGTKVIELVKDNAKANPNADKDKVDEEGQKAEEGVTDEPSGGNAGASKPETGGNSTSSGNGGSTGNGGNSGSNGGSSNGGGGSKPQHTHNWLPQTTVVHHDAQYKTIHHDAVVECRDICNQCGADITGNVAGHMEQSFLNGGSCVSHSNKYIETSPAWDEQILVSNAWDETVTTGYKCSGCPATK</sequence>
<evidence type="ECO:0000313" key="3">
    <source>
        <dbReference type="EMBL" id="MDC0827539.1"/>
    </source>
</evidence>
<gene>
    <name evidence="3" type="ORF">POG00_02315</name>
</gene>
<feature type="region of interest" description="Disordered" evidence="1">
    <location>
        <begin position="230"/>
        <end position="309"/>
    </location>
</feature>
<feature type="region of interest" description="Disordered" evidence="1">
    <location>
        <begin position="158"/>
        <end position="184"/>
    </location>
</feature>
<dbReference type="RefSeq" id="WP_195190781.1">
    <property type="nucleotide sequence ID" value="NZ_JADMUL010000003.1"/>
</dbReference>
<dbReference type="EMBL" id="JAQNCK010000004">
    <property type="protein sequence ID" value="MDC0827539.1"/>
    <property type="molecule type" value="Genomic_DNA"/>
</dbReference>
<dbReference type="AlphaFoldDB" id="A0AAW6FRZ9"/>
<proteinExistence type="predicted"/>
<keyword evidence="2" id="KW-1133">Transmembrane helix</keyword>
<reference evidence="3" key="1">
    <citation type="submission" date="2023-01" db="EMBL/GenBank/DDBJ databases">
        <title>Human gut microbiome strain richness.</title>
        <authorList>
            <person name="Chen-Liaw A."/>
        </authorList>
    </citation>
    <scope>NUCLEOTIDE SEQUENCE</scope>
    <source>
        <strain evidence="3">D55st1_G4_D55t1_190419</strain>
    </source>
</reference>
<feature type="transmembrane region" description="Helical" evidence="2">
    <location>
        <begin position="47"/>
        <end position="69"/>
    </location>
</feature>
<comment type="caution">
    <text evidence="3">The sequence shown here is derived from an EMBL/GenBank/DDBJ whole genome shotgun (WGS) entry which is preliminary data.</text>
</comment>
<evidence type="ECO:0000313" key="4">
    <source>
        <dbReference type="Proteomes" id="UP001220658"/>
    </source>
</evidence>
<feature type="compositionally biased region" description="Basic and acidic residues" evidence="1">
    <location>
        <begin position="1"/>
        <end position="13"/>
    </location>
</feature>
<evidence type="ECO:0000256" key="1">
    <source>
        <dbReference type="SAM" id="MobiDB-lite"/>
    </source>
</evidence>
<evidence type="ECO:0000256" key="2">
    <source>
        <dbReference type="SAM" id="Phobius"/>
    </source>
</evidence>
<dbReference type="Proteomes" id="UP001220658">
    <property type="component" value="Unassembled WGS sequence"/>
</dbReference>